<evidence type="ECO:0000313" key="2">
    <source>
        <dbReference type="EMBL" id="OAF64742.1"/>
    </source>
</evidence>
<organism evidence="2 3">
    <name type="scientific">Intoshia linei</name>
    <dbReference type="NCBI Taxonomy" id="1819745"/>
    <lineage>
        <taxon>Eukaryota</taxon>
        <taxon>Metazoa</taxon>
        <taxon>Spiralia</taxon>
        <taxon>Lophotrochozoa</taxon>
        <taxon>Mesozoa</taxon>
        <taxon>Orthonectida</taxon>
        <taxon>Rhopaluridae</taxon>
        <taxon>Intoshia</taxon>
    </lineage>
</organism>
<reference evidence="2 3" key="1">
    <citation type="submission" date="2016-04" db="EMBL/GenBank/DDBJ databases">
        <title>The genome of Intoshia linei affirms orthonectids as highly simplified spiralians.</title>
        <authorList>
            <person name="Mikhailov K.V."/>
            <person name="Slusarev G.S."/>
            <person name="Nikitin M.A."/>
            <person name="Logacheva M.D."/>
            <person name="Penin A."/>
            <person name="Aleoshin V."/>
            <person name="Panchin Y.V."/>
        </authorList>
    </citation>
    <scope>NUCLEOTIDE SEQUENCE [LARGE SCALE GENOMIC DNA]</scope>
    <source>
        <strain evidence="2">Intl2013</strain>
        <tissue evidence="2">Whole animal</tissue>
    </source>
</reference>
<evidence type="ECO:0000256" key="1">
    <source>
        <dbReference type="SAM" id="MobiDB-lite"/>
    </source>
</evidence>
<gene>
    <name evidence="2" type="ORF">A3Q56_07543</name>
</gene>
<sequence length="321" mass="37956">MAEFYENDMGLRVYHSHDSINKFKITVKLERITSCSFNDAFFDNEDVKSELNHENKNETGDTENNKKEEAKSETHEKLVKDNETDKNGNTEKNPTESKPKKSSINKMRDLYKDEETYTFRWQEKLFSNREKILYTDEDEFETVLGKKYCKDVANLKDKTKKRLFTYIDADNYVNLNEINKKITTDDENYECLLTQAMKKISIKKFSRFDIPIYSKNTSKWSMQNIINDVISQEDKTKTHLLCKSHSCMFIMADLSPTQMEIQKDNVEYEEILCAIYYDGNGVLYMTPGFNETFKKYKIKSKGIGQDMYEYRLEICDKDIME</sequence>
<comment type="caution">
    <text evidence="2">The sequence shown here is derived from an EMBL/GenBank/DDBJ whole genome shotgun (WGS) entry which is preliminary data.</text>
</comment>
<dbReference type="OrthoDB" id="10263520at2759"/>
<dbReference type="AlphaFoldDB" id="A0A177AT87"/>
<dbReference type="EMBL" id="LWCA01001643">
    <property type="protein sequence ID" value="OAF64742.1"/>
    <property type="molecule type" value="Genomic_DNA"/>
</dbReference>
<feature type="region of interest" description="Disordered" evidence="1">
    <location>
        <begin position="52"/>
        <end position="107"/>
    </location>
</feature>
<accession>A0A177AT87</accession>
<protein>
    <submittedName>
        <fullName evidence="2">Uncharacterized protein</fullName>
    </submittedName>
</protein>
<evidence type="ECO:0000313" key="3">
    <source>
        <dbReference type="Proteomes" id="UP000078046"/>
    </source>
</evidence>
<name>A0A177AT87_9BILA</name>
<keyword evidence="3" id="KW-1185">Reference proteome</keyword>
<feature type="compositionally biased region" description="Basic and acidic residues" evidence="1">
    <location>
        <begin position="52"/>
        <end position="99"/>
    </location>
</feature>
<dbReference type="Proteomes" id="UP000078046">
    <property type="component" value="Unassembled WGS sequence"/>
</dbReference>
<feature type="non-terminal residue" evidence="2">
    <location>
        <position position="321"/>
    </location>
</feature>
<proteinExistence type="predicted"/>